<feature type="domain" description="Deacetylase sirtuin-type" evidence="6">
    <location>
        <begin position="1"/>
        <end position="248"/>
    </location>
</feature>
<dbReference type="InterPro" id="IPR026590">
    <property type="entry name" value="Ssirtuin_cat_dom"/>
</dbReference>
<feature type="transmembrane region" description="Helical" evidence="5">
    <location>
        <begin position="184"/>
        <end position="206"/>
    </location>
</feature>
<evidence type="ECO:0000313" key="8">
    <source>
        <dbReference type="Proteomes" id="UP000070093"/>
    </source>
</evidence>
<dbReference type="EMBL" id="LTAG01000034">
    <property type="protein sequence ID" value="KXO17664.1"/>
    <property type="molecule type" value="Genomic_DNA"/>
</dbReference>
<dbReference type="RefSeq" id="WP_036863660.1">
    <property type="nucleotide sequence ID" value="NZ_JASOTJ010000041.1"/>
</dbReference>
<dbReference type="InterPro" id="IPR050134">
    <property type="entry name" value="NAD-dep_sirtuin_deacylases"/>
</dbReference>
<sequence>MNKKTILPKQQSLPHRQKIVVFTGAGISKESGMETFRDLDGLWKRYDPAQIATPEGFAADTEFVLNFYNEMRKMLIDIEPNHAHKIVAALEEWHDVTVITQNIDDLHERAGSSHVIHVHGELTKVTSSYDYLNPRYIQPYPLDKAIKVGDKALDGSQLRPYIVWFGESLPDLGACVQRMQQADYLLIIGTSLTVMPAAGLINYAPFNIPKFCIDPNKLMLPSNIEHIKEPATRGIDIFIKRLQALQQK</sequence>
<dbReference type="PATRIC" id="fig|28125.4.peg.845"/>
<accession>A0A137SYY9</accession>
<evidence type="ECO:0000313" key="7">
    <source>
        <dbReference type="EMBL" id="KXO17664.1"/>
    </source>
</evidence>
<evidence type="ECO:0000256" key="5">
    <source>
        <dbReference type="SAM" id="Phobius"/>
    </source>
</evidence>
<keyword evidence="5" id="KW-0472">Membrane</keyword>
<dbReference type="Proteomes" id="UP000070093">
    <property type="component" value="Unassembled WGS sequence"/>
</dbReference>
<reference evidence="7 8" key="1">
    <citation type="submission" date="2016-02" db="EMBL/GenBank/DDBJ databases">
        <authorList>
            <person name="Wen L."/>
            <person name="He K."/>
            <person name="Yang H."/>
        </authorList>
    </citation>
    <scope>NUCLEOTIDE SEQUENCE [LARGE SCALE GENOMIC DNA]</scope>
    <source>
        <strain evidence="7 8">GED7880</strain>
    </source>
</reference>
<evidence type="ECO:0000256" key="1">
    <source>
        <dbReference type="ARBA" id="ARBA00012928"/>
    </source>
</evidence>
<dbReference type="PANTHER" id="PTHR11085">
    <property type="entry name" value="NAD-DEPENDENT PROTEIN DEACYLASE SIRTUIN-5, MITOCHONDRIAL-RELATED"/>
    <property type="match status" value="1"/>
</dbReference>
<proteinExistence type="predicted"/>
<dbReference type="PANTHER" id="PTHR11085:SF4">
    <property type="entry name" value="NAD-DEPENDENT PROTEIN DEACYLASE"/>
    <property type="match status" value="1"/>
</dbReference>
<dbReference type="Pfam" id="PF02146">
    <property type="entry name" value="SIR2"/>
    <property type="match status" value="1"/>
</dbReference>
<dbReference type="Gene3D" id="3.40.50.1220">
    <property type="entry name" value="TPP-binding domain"/>
    <property type="match status" value="1"/>
</dbReference>
<comment type="caution">
    <text evidence="4">Lacks conserved residue(s) required for the propagation of feature annotation.</text>
</comment>
<dbReference type="GO" id="GO:0070403">
    <property type="term" value="F:NAD+ binding"/>
    <property type="evidence" value="ECO:0007669"/>
    <property type="project" value="InterPro"/>
</dbReference>
<dbReference type="InterPro" id="IPR029035">
    <property type="entry name" value="DHS-like_NAD/FAD-binding_dom"/>
</dbReference>
<dbReference type="eggNOG" id="COG0846">
    <property type="taxonomic scope" value="Bacteria"/>
</dbReference>
<dbReference type="AlphaFoldDB" id="A0A137SYY9"/>
<dbReference type="Gene3D" id="3.30.1600.10">
    <property type="entry name" value="SIR2/SIRT2 'Small Domain"/>
    <property type="match status" value="1"/>
</dbReference>
<dbReference type="SUPFAM" id="SSF52467">
    <property type="entry name" value="DHS-like NAD/FAD-binding domain"/>
    <property type="match status" value="1"/>
</dbReference>
<evidence type="ECO:0000259" key="6">
    <source>
        <dbReference type="PROSITE" id="PS50305"/>
    </source>
</evidence>
<evidence type="ECO:0000256" key="4">
    <source>
        <dbReference type="PROSITE-ProRule" id="PRU00236"/>
    </source>
</evidence>
<evidence type="ECO:0000256" key="2">
    <source>
        <dbReference type="ARBA" id="ARBA00022679"/>
    </source>
</evidence>
<organism evidence="7 8">
    <name type="scientific">Prevotella bivia</name>
    <dbReference type="NCBI Taxonomy" id="28125"/>
    <lineage>
        <taxon>Bacteria</taxon>
        <taxon>Pseudomonadati</taxon>
        <taxon>Bacteroidota</taxon>
        <taxon>Bacteroidia</taxon>
        <taxon>Bacteroidales</taxon>
        <taxon>Prevotellaceae</taxon>
        <taxon>Prevotella</taxon>
    </lineage>
</organism>
<dbReference type="PROSITE" id="PS50305">
    <property type="entry name" value="SIRTUIN"/>
    <property type="match status" value="1"/>
</dbReference>
<keyword evidence="3" id="KW-0520">NAD</keyword>
<keyword evidence="5" id="KW-0812">Transmembrane</keyword>
<keyword evidence="2" id="KW-0808">Transferase</keyword>
<keyword evidence="5" id="KW-1133">Transmembrane helix</keyword>
<dbReference type="InterPro" id="IPR026591">
    <property type="entry name" value="Sirtuin_cat_small_dom_sf"/>
</dbReference>
<dbReference type="EC" id="2.3.1.286" evidence="1"/>
<comment type="caution">
    <text evidence="7">The sequence shown here is derived from an EMBL/GenBank/DDBJ whole genome shotgun (WGS) entry which is preliminary data.</text>
</comment>
<dbReference type="STRING" id="28125.HMPREF3202_00861"/>
<name>A0A137SYY9_9BACT</name>
<gene>
    <name evidence="7" type="ORF">HMPREF3202_00861</name>
</gene>
<protein>
    <recommendedName>
        <fullName evidence="1">protein acetyllysine N-acetyltransferase</fullName>
        <ecNumber evidence="1">2.3.1.286</ecNumber>
    </recommendedName>
</protein>
<evidence type="ECO:0000256" key="3">
    <source>
        <dbReference type="ARBA" id="ARBA00023027"/>
    </source>
</evidence>
<dbReference type="InterPro" id="IPR003000">
    <property type="entry name" value="Sirtuin"/>
</dbReference>
<dbReference type="GO" id="GO:0017136">
    <property type="term" value="F:histone deacetylase activity, NAD-dependent"/>
    <property type="evidence" value="ECO:0007669"/>
    <property type="project" value="TreeGrafter"/>
</dbReference>